<reference evidence="3" key="1">
    <citation type="submission" date="2016-06" db="EMBL/GenBank/DDBJ databases">
        <authorList>
            <person name="Nascimento L."/>
            <person name="Pereira R.V."/>
            <person name="Martins L.F."/>
            <person name="Quaggio R.B."/>
            <person name="Silva A.M."/>
            <person name="Setubal J.C."/>
        </authorList>
    </citation>
    <scope>NUCLEOTIDE SEQUENCE [LARGE SCALE GENOMIC DNA]</scope>
</reference>
<evidence type="ECO:0000256" key="1">
    <source>
        <dbReference type="SAM" id="MobiDB-lite"/>
    </source>
</evidence>
<accession>A0A1Y3PJ11</accession>
<evidence type="ECO:0000313" key="3">
    <source>
        <dbReference type="Proteomes" id="UP000196475"/>
    </source>
</evidence>
<organism evidence="2 3">
    <name type="scientific">Bacillus thermozeamaize</name>
    <dbReference type="NCBI Taxonomy" id="230954"/>
    <lineage>
        <taxon>Bacteria</taxon>
        <taxon>Bacillati</taxon>
        <taxon>Bacillota</taxon>
        <taxon>Bacilli</taxon>
        <taxon>Bacillales</taxon>
        <taxon>Bacillaceae</taxon>
        <taxon>Bacillus</taxon>
    </lineage>
</organism>
<evidence type="ECO:0000313" key="2">
    <source>
        <dbReference type="EMBL" id="OUM86126.1"/>
    </source>
</evidence>
<feature type="compositionally biased region" description="Basic and acidic residues" evidence="1">
    <location>
        <begin position="76"/>
        <end position="105"/>
    </location>
</feature>
<evidence type="ECO:0008006" key="4">
    <source>
        <dbReference type="Google" id="ProtNLM"/>
    </source>
</evidence>
<proteinExistence type="predicted"/>
<sequence>MKQELDRILPHFPQTCRCEKCRLDIQAYALNRLPSHYVVSRQGELYAKVSQLEFQMRVDLQSALIQAIEVVTRSPRHQESQALERDLERNRRRLEDEEPLEGSKS</sequence>
<dbReference type="EMBL" id="LZRT01000094">
    <property type="protein sequence ID" value="OUM86126.1"/>
    <property type="molecule type" value="Genomic_DNA"/>
</dbReference>
<feature type="region of interest" description="Disordered" evidence="1">
    <location>
        <begin position="74"/>
        <end position="105"/>
    </location>
</feature>
<gene>
    <name evidence="2" type="ORF">BAA01_02010</name>
</gene>
<name>A0A1Y3PJ11_9BACI</name>
<comment type="caution">
    <text evidence="2">The sequence shown here is derived from an EMBL/GenBank/DDBJ whole genome shotgun (WGS) entry which is preliminary data.</text>
</comment>
<protein>
    <recommendedName>
        <fullName evidence="4">Competence protein ComFB</fullName>
    </recommendedName>
</protein>
<dbReference type="InterPro" id="IPR019657">
    <property type="entry name" value="ComFB"/>
</dbReference>
<dbReference type="Pfam" id="PF10719">
    <property type="entry name" value="ComFB"/>
    <property type="match status" value="1"/>
</dbReference>
<dbReference type="AlphaFoldDB" id="A0A1Y3PJ11"/>
<dbReference type="Proteomes" id="UP000196475">
    <property type="component" value="Unassembled WGS sequence"/>
</dbReference>